<keyword evidence="2" id="KW-0472">Membrane</keyword>
<keyword evidence="7" id="KW-1185">Reference proteome</keyword>
<feature type="domain" description="Schlafen AlbA-2" evidence="3">
    <location>
        <begin position="30"/>
        <end position="160"/>
    </location>
</feature>
<accession>A0A0P1LP44</accession>
<evidence type="ECO:0000259" key="3">
    <source>
        <dbReference type="Pfam" id="PF04326"/>
    </source>
</evidence>
<reference evidence="4 7" key="2">
    <citation type="submission" date="2015-11" db="EMBL/GenBank/DDBJ databases">
        <authorList>
            <person name="Varghese N."/>
        </authorList>
    </citation>
    <scope>NUCLEOTIDE SEQUENCE [LARGE SCALE GENOMIC DNA]</scope>
    <source>
        <strain evidence="4 7">JGI-8</strain>
    </source>
</reference>
<dbReference type="PANTHER" id="PTHR30595:SF6">
    <property type="entry name" value="SCHLAFEN ALBA-2 DOMAIN-CONTAINING PROTEIN"/>
    <property type="match status" value="1"/>
</dbReference>
<evidence type="ECO:0000313" key="5">
    <source>
        <dbReference type="EMBL" id="CUU05717.1"/>
    </source>
</evidence>
<proteinExistence type="predicted"/>
<reference evidence="5 6" key="1">
    <citation type="submission" date="2015-11" db="EMBL/GenBank/DDBJ databases">
        <authorList>
            <person name="Zhang Y."/>
            <person name="Guo Z."/>
        </authorList>
    </citation>
    <scope>NUCLEOTIDE SEQUENCE [LARGE SCALE GENOMIC DNA]</scope>
    <source>
        <strain evidence="5">JGI-4</strain>
    </source>
</reference>
<protein>
    <submittedName>
        <fullName evidence="4 5">DNA-binding domain-containing protein</fullName>
    </submittedName>
</protein>
<dbReference type="PANTHER" id="PTHR30595">
    <property type="entry name" value="GLPR-RELATED TRANSCRIPTIONAL REPRESSOR"/>
    <property type="match status" value="1"/>
</dbReference>
<dbReference type="InterPro" id="IPR038461">
    <property type="entry name" value="Schlafen_AlbA_2_dom_sf"/>
</dbReference>
<accession>A0A0P1MJB5</accession>
<evidence type="ECO:0000313" key="7">
    <source>
        <dbReference type="Proteomes" id="UP000182200"/>
    </source>
</evidence>
<feature type="coiled-coil region" evidence="1">
    <location>
        <begin position="178"/>
        <end position="205"/>
    </location>
</feature>
<dbReference type="Pfam" id="PF04326">
    <property type="entry name" value="SLFN_AlbA_2"/>
    <property type="match status" value="1"/>
</dbReference>
<accession>A0A0P1LHK8</accession>
<evidence type="ECO:0000313" key="6">
    <source>
        <dbReference type="Proteomes" id="UP000182011"/>
    </source>
</evidence>
<keyword evidence="2" id="KW-0812">Transmembrane</keyword>
<accession>A0A0P1NWU3</accession>
<accession>A0A0P1M7E5</accession>
<feature type="transmembrane region" description="Helical" evidence="2">
    <location>
        <begin position="335"/>
        <end position="354"/>
    </location>
</feature>
<dbReference type="InterPro" id="IPR007421">
    <property type="entry name" value="Schlafen_AlbA_2_dom"/>
</dbReference>
<dbReference type="GO" id="GO:0003677">
    <property type="term" value="F:DNA binding"/>
    <property type="evidence" value="ECO:0007669"/>
    <property type="project" value="UniProtKB-KW"/>
</dbReference>
<evidence type="ECO:0000256" key="1">
    <source>
        <dbReference type="SAM" id="Coils"/>
    </source>
</evidence>
<evidence type="ECO:0000256" key="2">
    <source>
        <dbReference type="SAM" id="Phobius"/>
    </source>
</evidence>
<dbReference type="RefSeq" id="WP_047134628.1">
    <property type="nucleotide sequence ID" value="NZ_CZVI01000016.1"/>
</dbReference>
<evidence type="ECO:0000313" key="4">
    <source>
        <dbReference type="EMBL" id="CUS88963.1"/>
    </source>
</evidence>
<dbReference type="Proteomes" id="UP000182011">
    <property type="component" value="Unassembled WGS sequence"/>
</dbReference>
<keyword evidence="1" id="KW-0175">Coiled coil</keyword>
<dbReference type="AlphaFoldDB" id="A0A0N7MT13"/>
<gene>
    <name evidence="5" type="ORF">JGI4_01330</name>
    <name evidence="4" type="ORF">JGI8_01263</name>
</gene>
<sequence>MENITDEELHLPWDNDTLEKLLLKVVQTGETTKVDFKQTLNLDTAEQKAELLKDISALANSYDQAYYNYGFIIIGVKQNKLIGTSFTQEVDHLQSQIDELVKNYIGPFITTHVRIFNTEGKTWGAIVIPPTKNAPHVFIRDIHNKHRGDIYVRRGTVTEKVLPEDFPRFFRHHLDEYTYELRQEIKDVRSELEEIKRNLVSKETSQSLEVSGRNTPGKRIPARKKTVSLLQEIENIFASEEDPIKNGLIKEARKVQSFLESDSIPWDLQVPSKEDGQKLFSAIEKEAEIYWLALSKILLKDDKGKYDEVIIQSLRYLARYYEVPVGIRHTDLGQYIRYYPLIVSLYIVFIIGAFKKKQFLLKKWPALN</sequence>
<organism evidence="5 6">
    <name type="scientific">Candidatus Kryptonium thompsonii</name>
    <dbReference type="NCBI Taxonomy" id="1633631"/>
    <lineage>
        <taxon>Bacteria</taxon>
        <taxon>Pseudomonadati</taxon>
        <taxon>Candidatus Kryptoniota</taxon>
        <taxon>Candidatus Kryptonium</taxon>
    </lineage>
</organism>
<dbReference type="Proteomes" id="UP000182200">
    <property type="component" value="Unassembled WGS sequence"/>
</dbReference>
<dbReference type="Gene3D" id="3.30.950.30">
    <property type="entry name" value="Schlafen, AAA domain"/>
    <property type="match status" value="1"/>
</dbReference>
<accession>A0A0P1LDY7</accession>
<keyword evidence="2" id="KW-1133">Transmembrane helix</keyword>
<accession>A0A0N7MSA9</accession>
<accession>A0A0P1LZA1</accession>
<dbReference type="EMBL" id="FAOP01000005">
    <property type="protein sequence ID" value="CUU05717.1"/>
    <property type="molecule type" value="Genomic_DNA"/>
</dbReference>
<dbReference type="EMBL" id="CZVI01000016">
    <property type="protein sequence ID" value="CUS88963.1"/>
    <property type="molecule type" value="Genomic_DNA"/>
</dbReference>
<accession>A0A0P1P6H4</accession>
<dbReference type="STRING" id="1633631.GCA_001442925_01325"/>
<keyword evidence="5" id="KW-0238">DNA-binding</keyword>
<name>A0A0N7MT13_9BACT</name>
<accession>A0A0S4N3X4</accession>
<accession>A0A0N7MT13</accession>
<accession>A0A0P1NTV8</accession>